<keyword evidence="7" id="KW-1185">Reference proteome</keyword>
<dbReference type="EC" id="2.7.13.3" evidence="2"/>
<dbReference type="InterPro" id="IPR036890">
    <property type="entry name" value="HATPase_C_sf"/>
</dbReference>
<dbReference type="EMBL" id="JAOQJQ010000001">
    <property type="protein sequence ID" value="MCU6761310.1"/>
    <property type="molecule type" value="Genomic_DNA"/>
</dbReference>
<dbReference type="Gene3D" id="3.30.565.10">
    <property type="entry name" value="Histidine kinase-like ATPase, C-terminal domain"/>
    <property type="match status" value="1"/>
</dbReference>
<evidence type="ECO:0000256" key="3">
    <source>
        <dbReference type="ARBA" id="ARBA00022777"/>
    </source>
</evidence>
<proteinExistence type="predicted"/>
<keyword evidence="3 6" id="KW-0418">Kinase</keyword>
<evidence type="ECO:0000259" key="5">
    <source>
        <dbReference type="PROSITE" id="PS50109"/>
    </source>
</evidence>
<name>A0ABT2TGM0_9FIRM</name>
<evidence type="ECO:0000256" key="2">
    <source>
        <dbReference type="ARBA" id="ARBA00012438"/>
    </source>
</evidence>
<dbReference type="Pfam" id="PF02518">
    <property type="entry name" value="HATPase_c"/>
    <property type="match status" value="1"/>
</dbReference>
<dbReference type="Proteomes" id="UP001652442">
    <property type="component" value="Unassembled WGS sequence"/>
</dbReference>
<dbReference type="SMART" id="SM00387">
    <property type="entry name" value="HATPase_c"/>
    <property type="match status" value="1"/>
</dbReference>
<dbReference type="InterPro" id="IPR005467">
    <property type="entry name" value="His_kinase_dom"/>
</dbReference>
<reference evidence="6 7" key="1">
    <citation type="journal article" date="2021" name="ISME Commun">
        <title>Automated analysis of genomic sequences facilitates high-throughput and comprehensive description of bacteria.</title>
        <authorList>
            <person name="Hitch T.C.A."/>
        </authorList>
    </citation>
    <scope>NUCLEOTIDE SEQUENCE [LARGE SCALE GENOMIC DNA]</scope>
    <source>
        <strain evidence="6 7">Sanger_109</strain>
    </source>
</reference>
<dbReference type="PROSITE" id="PS50109">
    <property type="entry name" value="HIS_KIN"/>
    <property type="match status" value="1"/>
</dbReference>
<accession>A0ABT2TGM0</accession>
<keyword evidence="3 6" id="KW-0808">Transferase</keyword>
<dbReference type="InterPro" id="IPR003594">
    <property type="entry name" value="HATPase_dom"/>
</dbReference>
<evidence type="ECO:0000313" key="7">
    <source>
        <dbReference type="Proteomes" id="UP001652442"/>
    </source>
</evidence>
<dbReference type="GO" id="GO:0016301">
    <property type="term" value="F:kinase activity"/>
    <property type="evidence" value="ECO:0007669"/>
    <property type="project" value="UniProtKB-KW"/>
</dbReference>
<evidence type="ECO:0000313" key="6">
    <source>
        <dbReference type="EMBL" id="MCU6761310.1"/>
    </source>
</evidence>
<dbReference type="CDD" id="cd00075">
    <property type="entry name" value="HATPase"/>
    <property type="match status" value="1"/>
</dbReference>
<protein>
    <recommendedName>
        <fullName evidence="2">histidine kinase</fullName>
        <ecNumber evidence="2">2.7.13.3</ecNumber>
    </recommendedName>
</protein>
<evidence type="ECO:0000256" key="1">
    <source>
        <dbReference type="ARBA" id="ARBA00000085"/>
    </source>
</evidence>
<comment type="catalytic activity">
    <reaction evidence="1">
        <text>ATP + protein L-histidine = ADP + protein N-phospho-L-histidine.</text>
        <dbReference type="EC" id="2.7.13.3"/>
    </reaction>
</comment>
<organism evidence="6 7">
    <name type="scientific">Brotonthovivens ammoniilytica</name>
    <dbReference type="NCBI Taxonomy" id="2981725"/>
    <lineage>
        <taxon>Bacteria</taxon>
        <taxon>Bacillati</taxon>
        <taxon>Bacillota</taxon>
        <taxon>Clostridia</taxon>
        <taxon>Lachnospirales</taxon>
        <taxon>Lachnospiraceae</taxon>
        <taxon>Brotonthovivens</taxon>
    </lineage>
</organism>
<dbReference type="RefSeq" id="WP_158424147.1">
    <property type="nucleotide sequence ID" value="NZ_JAOQJQ010000001.1"/>
</dbReference>
<feature type="domain" description="Histidine kinase" evidence="5">
    <location>
        <begin position="1"/>
        <end position="107"/>
    </location>
</feature>
<sequence length="185" mass="20520">MLPEISLNILDIAQNSIRAGASLIEIFLHIKSAEHTLSVEIKDNGCGMSAEQIAKVTDPFYTSRTTRRVGLGIPFIKQSAECTGGSFVMNSVAGAGTCVSVLYHLNHIDCMPLGNISDTILMLVTSYEDLDFIYRYEIDDVGFELDTRQMREILGGVSFSQGDVREFIKGYLEDNKNEVDAKFHE</sequence>
<keyword evidence="4" id="KW-0902">Two-component regulatory system</keyword>
<evidence type="ECO:0000256" key="4">
    <source>
        <dbReference type="ARBA" id="ARBA00023012"/>
    </source>
</evidence>
<dbReference type="SUPFAM" id="SSF55874">
    <property type="entry name" value="ATPase domain of HSP90 chaperone/DNA topoisomerase II/histidine kinase"/>
    <property type="match status" value="1"/>
</dbReference>
<comment type="caution">
    <text evidence="6">The sequence shown here is derived from an EMBL/GenBank/DDBJ whole genome shotgun (WGS) entry which is preliminary data.</text>
</comment>
<dbReference type="InterPro" id="IPR004358">
    <property type="entry name" value="Sig_transdc_His_kin-like_C"/>
</dbReference>
<dbReference type="PRINTS" id="PR00344">
    <property type="entry name" value="BCTRLSENSOR"/>
</dbReference>
<gene>
    <name evidence="6" type="ORF">OCV88_03020</name>
</gene>